<dbReference type="InterPro" id="IPR012338">
    <property type="entry name" value="Beta-lactam/transpept-like"/>
</dbReference>
<evidence type="ECO:0000256" key="1">
    <source>
        <dbReference type="ARBA" id="ARBA00001526"/>
    </source>
</evidence>
<organism evidence="4 5">
    <name type="scientific">Erythrobacter longus</name>
    <dbReference type="NCBI Taxonomy" id="1044"/>
    <lineage>
        <taxon>Bacteria</taxon>
        <taxon>Pseudomonadati</taxon>
        <taxon>Pseudomonadota</taxon>
        <taxon>Alphaproteobacteria</taxon>
        <taxon>Sphingomonadales</taxon>
        <taxon>Erythrobacteraceae</taxon>
        <taxon>Erythrobacter/Porphyrobacter group</taxon>
        <taxon>Erythrobacter</taxon>
    </lineage>
</organism>
<keyword evidence="2" id="KW-0732">Signal</keyword>
<dbReference type="PANTHER" id="PTHR35333:SF5">
    <property type="entry name" value="CONSERVED LIPOPROTEIN LPQF-RELATED"/>
    <property type="match status" value="1"/>
</dbReference>
<gene>
    <name evidence="4" type="ORF">EH31_01725</name>
</gene>
<dbReference type="GO" id="GO:0030655">
    <property type="term" value="P:beta-lactam antibiotic catabolic process"/>
    <property type="evidence" value="ECO:0007669"/>
    <property type="project" value="InterPro"/>
</dbReference>
<evidence type="ECO:0000313" key="4">
    <source>
        <dbReference type="EMBL" id="KEO91409.1"/>
    </source>
</evidence>
<protein>
    <recommendedName>
        <fullName evidence="3">Beta-lactamase class A catalytic domain-containing protein</fullName>
    </recommendedName>
</protein>
<reference evidence="4 5" key="1">
    <citation type="submission" date="2014-04" db="EMBL/GenBank/DDBJ databases">
        <title>A comprehensive comparison of genomes of Erythrobacter spp. strains.</title>
        <authorList>
            <person name="Zheng Q."/>
        </authorList>
    </citation>
    <scope>NUCLEOTIDE SEQUENCE [LARGE SCALE GENOMIC DNA]</scope>
    <source>
        <strain evidence="4 5">DSM 6997</strain>
    </source>
</reference>
<feature type="signal peptide" evidence="2">
    <location>
        <begin position="1"/>
        <end position="24"/>
    </location>
</feature>
<evidence type="ECO:0000256" key="2">
    <source>
        <dbReference type="SAM" id="SignalP"/>
    </source>
</evidence>
<dbReference type="SUPFAM" id="SSF56601">
    <property type="entry name" value="beta-lactamase/transpeptidase-like"/>
    <property type="match status" value="1"/>
</dbReference>
<feature type="domain" description="Beta-lactamase class A catalytic" evidence="3">
    <location>
        <begin position="171"/>
        <end position="366"/>
    </location>
</feature>
<dbReference type="GO" id="GO:0046677">
    <property type="term" value="P:response to antibiotic"/>
    <property type="evidence" value="ECO:0007669"/>
    <property type="project" value="InterPro"/>
</dbReference>
<comment type="catalytic activity">
    <reaction evidence="1">
        <text>a beta-lactam + H2O = a substituted beta-amino acid</text>
        <dbReference type="Rhea" id="RHEA:20401"/>
        <dbReference type="ChEBI" id="CHEBI:15377"/>
        <dbReference type="ChEBI" id="CHEBI:35627"/>
        <dbReference type="ChEBI" id="CHEBI:140347"/>
        <dbReference type="EC" id="3.5.2.6"/>
    </reaction>
</comment>
<proteinExistence type="predicted"/>
<dbReference type="InterPro" id="IPR045155">
    <property type="entry name" value="Beta-lactam_cat"/>
</dbReference>
<dbReference type="InterPro" id="IPR000871">
    <property type="entry name" value="Beta-lactam_class-A"/>
</dbReference>
<name>A0A074MD62_ERYLO</name>
<dbReference type="OrthoDB" id="108135at2"/>
<dbReference type="PANTHER" id="PTHR35333">
    <property type="entry name" value="BETA-LACTAMASE"/>
    <property type="match status" value="1"/>
</dbReference>
<dbReference type="RefSeq" id="WP_051698855.1">
    <property type="nucleotide sequence ID" value="NZ_JMIW01000001.1"/>
</dbReference>
<evidence type="ECO:0000259" key="3">
    <source>
        <dbReference type="Pfam" id="PF13354"/>
    </source>
</evidence>
<keyword evidence="5" id="KW-1185">Reference proteome</keyword>
<dbReference type="Pfam" id="PF13354">
    <property type="entry name" value="Beta-lactamase2"/>
    <property type="match status" value="1"/>
</dbReference>
<feature type="chain" id="PRO_5001697205" description="Beta-lactamase class A catalytic domain-containing protein" evidence="2">
    <location>
        <begin position="25"/>
        <end position="436"/>
    </location>
</feature>
<dbReference type="GO" id="GO:0008800">
    <property type="term" value="F:beta-lactamase activity"/>
    <property type="evidence" value="ECO:0007669"/>
    <property type="project" value="UniProtKB-EC"/>
</dbReference>
<accession>A0A074MD62</accession>
<dbReference type="EMBL" id="JMIW01000001">
    <property type="protein sequence ID" value="KEO91409.1"/>
    <property type="molecule type" value="Genomic_DNA"/>
</dbReference>
<dbReference type="Gene3D" id="3.40.710.10">
    <property type="entry name" value="DD-peptidase/beta-lactamase superfamily"/>
    <property type="match status" value="1"/>
</dbReference>
<dbReference type="Proteomes" id="UP000027647">
    <property type="component" value="Unassembled WGS sequence"/>
</dbReference>
<dbReference type="AlphaFoldDB" id="A0A074MD62"/>
<comment type="caution">
    <text evidence="4">The sequence shown here is derived from an EMBL/GenBank/DDBJ whole genome shotgun (WGS) entry which is preliminary data.</text>
</comment>
<evidence type="ECO:0000313" key="5">
    <source>
        <dbReference type="Proteomes" id="UP000027647"/>
    </source>
</evidence>
<dbReference type="STRING" id="1044.EH31_01725"/>
<dbReference type="eggNOG" id="COG2367">
    <property type="taxonomic scope" value="Bacteria"/>
</dbReference>
<sequence length="436" mass="47505">MKKVVLKTLAGLFFVSALPAQVIAQEEPTTIADESETSPLRDRAEQVVALVNGEIEPEEVFTDAFLRAVPPDQFKAIASQLTSQFGAALSVESLGSPGATRSALSIRMEHAITKGAIAIDPSSASRVSELLFQTFDPVDDSLAKIETDLAALPGKVTWWFGPLDGTSPPIASSRAAEQMPIGSTFKLYVLATLAREIAEGKRSWSDQVTLGQARSFPSGMIQDWPENAPLSLHTLASLMISISDNTATDTLIEELGRDAIFQTVIDSGHSQPELNNPFLKTREMFLLKAGPKGRLETYQRSDADVRQQILEGIEDVDVPPNKVAAAFSGAPVALDVEWFASARDLANLLGYMGRTADPQAREIMAINPSMSKERREKFHYVGYKGGSEPGVLNLTWLLQDKAGRDYALTLSQRDDDVRFDPSSLELIAQRLLAYQP</sequence>